<accession>A0A5S9Y8F2</accession>
<keyword evidence="11" id="KW-0862">Zinc</keyword>
<evidence type="ECO:0000256" key="17">
    <source>
        <dbReference type="SAM" id="SignalP"/>
    </source>
</evidence>
<dbReference type="InterPro" id="IPR013083">
    <property type="entry name" value="Znf_RING/FYVE/PHD"/>
</dbReference>
<dbReference type="GO" id="GO:0030247">
    <property type="term" value="F:polysaccharide binding"/>
    <property type="evidence" value="ECO:0007669"/>
    <property type="project" value="InterPro"/>
</dbReference>
<keyword evidence="5" id="KW-0808">Transferase</keyword>
<keyword evidence="13 16" id="KW-0472">Membrane</keyword>
<dbReference type="GO" id="GO:0008270">
    <property type="term" value="F:zinc ion binding"/>
    <property type="evidence" value="ECO:0007669"/>
    <property type="project" value="UniProtKB-KW"/>
</dbReference>
<dbReference type="GO" id="GO:0016020">
    <property type="term" value="C:membrane"/>
    <property type="evidence" value="ECO:0007669"/>
    <property type="project" value="UniProtKB-SubCell"/>
</dbReference>
<keyword evidence="9 15" id="KW-0863">Zinc-finger</keyword>
<dbReference type="AlphaFoldDB" id="A0A5S9Y8F2"/>
<evidence type="ECO:0000256" key="3">
    <source>
        <dbReference type="ARBA" id="ARBA00004906"/>
    </source>
</evidence>
<gene>
    <name evidence="19" type="ORF">C24_LOCUS23632</name>
</gene>
<feature type="signal peptide" evidence="17">
    <location>
        <begin position="1"/>
        <end position="24"/>
    </location>
</feature>
<feature type="chain" id="PRO_5024931851" description="RING-type E3 ubiquitin transferase" evidence="17">
    <location>
        <begin position="25"/>
        <end position="322"/>
    </location>
</feature>
<dbReference type="Proteomes" id="UP000434276">
    <property type="component" value="Unassembled WGS sequence"/>
</dbReference>
<evidence type="ECO:0000256" key="1">
    <source>
        <dbReference type="ARBA" id="ARBA00000900"/>
    </source>
</evidence>
<evidence type="ECO:0000256" key="15">
    <source>
        <dbReference type="PROSITE-ProRule" id="PRU00175"/>
    </source>
</evidence>
<proteinExistence type="inferred from homology"/>
<evidence type="ECO:0000256" key="11">
    <source>
        <dbReference type="ARBA" id="ARBA00022833"/>
    </source>
</evidence>
<evidence type="ECO:0000256" key="6">
    <source>
        <dbReference type="ARBA" id="ARBA00022692"/>
    </source>
</evidence>
<dbReference type="Pfam" id="PF13947">
    <property type="entry name" value="GUB_WAK_bind"/>
    <property type="match status" value="1"/>
</dbReference>
<evidence type="ECO:0000259" key="18">
    <source>
        <dbReference type="PROSITE" id="PS50089"/>
    </source>
</evidence>
<feature type="transmembrane region" description="Helical" evidence="16">
    <location>
        <begin position="219"/>
        <end position="249"/>
    </location>
</feature>
<evidence type="ECO:0000256" key="7">
    <source>
        <dbReference type="ARBA" id="ARBA00022723"/>
    </source>
</evidence>
<comment type="catalytic activity">
    <reaction evidence="1">
        <text>S-ubiquitinyl-[E2 ubiquitin-conjugating enzyme]-L-cysteine + [acceptor protein]-L-lysine = [E2 ubiquitin-conjugating enzyme]-L-cysteine + N(6)-ubiquitinyl-[acceptor protein]-L-lysine.</text>
        <dbReference type="EC" id="2.3.2.27"/>
    </reaction>
</comment>
<dbReference type="InterPro" id="IPR025287">
    <property type="entry name" value="WAK_GUB"/>
</dbReference>
<dbReference type="Gene3D" id="3.30.40.10">
    <property type="entry name" value="Zinc/RING finger domain, C3HC4 (zinc finger)"/>
    <property type="match status" value="1"/>
</dbReference>
<evidence type="ECO:0000256" key="5">
    <source>
        <dbReference type="ARBA" id="ARBA00022679"/>
    </source>
</evidence>
<comment type="similarity">
    <text evidence="14">Belongs to the RING-type zinc finger family. ATL subfamily.</text>
</comment>
<comment type="subcellular location">
    <subcellularLocation>
        <location evidence="2">Membrane</location>
        <topology evidence="2">Single-pass membrane protein</topology>
    </subcellularLocation>
</comment>
<evidence type="ECO:0000256" key="10">
    <source>
        <dbReference type="ARBA" id="ARBA00022786"/>
    </source>
</evidence>
<protein>
    <recommendedName>
        <fullName evidence="4">RING-type E3 ubiquitin transferase</fullName>
        <ecNumber evidence="4">2.3.2.27</ecNumber>
    </recommendedName>
</protein>
<dbReference type="Pfam" id="PF13639">
    <property type="entry name" value="zf-RING_2"/>
    <property type="match status" value="1"/>
</dbReference>
<evidence type="ECO:0000256" key="14">
    <source>
        <dbReference type="ARBA" id="ARBA00024209"/>
    </source>
</evidence>
<sequence length="322" mass="36263">MTFSKQFPLLLYFFFFFYFPLLNASKPKRCYSSSCGGNNLDVSFPFWLSPEQSSSCGYPGFNLHCETALKLPNSRPFLVQDIKSQRIHLRDPDNCLARRLLSFDASGSLFSPLHHVNYTFLSCHHENVKSSSLEPIHCLANSTPSDLTSSMPSSCQIFKTLLLPVYSPLAVDLNKQDLWLKWDSPDCTGCVDFSPLCSFINNTILKVKCFTYVDSGNPWLITLKILCLCLSVPFFIVITPAVCIIFIPIQQQAKSAPWRNDTLCPICLSEYTSEETVKSLPECEHCFHIECINPWLKLHNSCPVCRNSPSSLLTKAATTNAV</sequence>
<dbReference type="EMBL" id="CACSHJ010000096">
    <property type="protein sequence ID" value="CAA0405707.1"/>
    <property type="molecule type" value="Genomic_DNA"/>
</dbReference>
<keyword evidence="6 16" id="KW-0812">Transmembrane</keyword>
<dbReference type="PANTHER" id="PTHR46279">
    <property type="entry name" value="RING/U-BOX SUPERFAMILY PROTEIN"/>
    <property type="match status" value="1"/>
</dbReference>
<feature type="domain" description="RING-type" evidence="18">
    <location>
        <begin position="264"/>
        <end position="306"/>
    </location>
</feature>
<evidence type="ECO:0000256" key="4">
    <source>
        <dbReference type="ARBA" id="ARBA00012483"/>
    </source>
</evidence>
<dbReference type="EC" id="2.3.2.27" evidence="4"/>
<evidence type="ECO:0000313" key="20">
    <source>
        <dbReference type="Proteomes" id="UP000434276"/>
    </source>
</evidence>
<evidence type="ECO:0000256" key="16">
    <source>
        <dbReference type="SAM" id="Phobius"/>
    </source>
</evidence>
<evidence type="ECO:0000256" key="9">
    <source>
        <dbReference type="ARBA" id="ARBA00022771"/>
    </source>
</evidence>
<name>A0A5S9Y8F2_ARATH</name>
<keyword evidence="10" id="KW-0833">Ubl conjugation pathway</keyword>
<reference evidence="19 20" key="1">
    <citation type="submission" date="2019-12" db="EMBL/GenBank/DDBJ databases">
        <authorList>
            <person name="Jiao W.-B."/>
            <person name="Schneeberger K."/>
        </authorList>
    </citation>
    <scope>NUCLEOTIDE SEQUENCE [LARGE SCALE GENOMIC DNA]</scope>
    <source>
        <strain evidence="20">cv. C24</strain>
    </source>
</reference>
<dbReference type="OrthoDB" id="8062037at2759"/>
<evidence type="ECO:0000256" key="13">
    <source>
        <dbReference type="ARBA" id="ARBA00023136"/>
    </source>
</evidence>
<keyword evidence="12 16" id="KW-1133">Transmembrane helix</keyword>
<evidence type="ECO:0000256" key="2">
    <source>
        <dbReference type="ARBA" id="ARBA00004167"/>
    </source>
</evidence>
<keyword evidence="7" id="KW-0479">Metal-binding</keyword>
<organism evidence="19 20">
    <name type="scientific">Arabidopsis thaliana</name>
    <name type="common">Mouse-ear cress</name>
    <dbReference type="NCBI Taxonomy" id="3702"/>
    <lineage>
        <taxon>Eukaryota</taxon>
        <taxon>Viridiplantae</taxon>
        <taxon>Streptophyta</taxon>
        <taxon>Embryophyta</taxon>
        <taxon>Tracheophyta</taxon>
        <taxon>Spermatophyta</taxon>
        <taxon>Magnoliopsida</taxon>
        <taxon>eudicotyledons</taxon>
        <taxon>Gunneridae</taxon>
        <taxon>Pentapetalae</taxon>
        <taxon>rosids</taxon>
        <taxon>malvids</taxon>
        <taxon>Brassicales</taxon>
        <taxon>Brassicaceae</taxon>
        <taxon>Camelineae</taxon>
        <taxon>Arabidopsis</taxon>
    </lineage>
</organism>
<evidence type="ECO:0000256" key="8">
    <source>
        <dbReference type="ARBA" id="ARBA00022729"/>
    </source>
</evidence>
<dbReference type="SUPFAM" id="SSF57850">
    <property type="entry name" value="RING/U-box"/>
    <property type="match status" value="1"/>
</dbReference>
<dbReference type="InterPro" id="IPR001841">
    <property type="entry name" value="Znf_RING"/>
</dbReference>
<evidence type="ECO:0000256" key="12">
    <source>
        <dbReference type="ARBA" id="ARBA00022989"/>
    </source>
</evidence>
<keyword evidence="8 17" id="KW-0732">Signal</keyword>
<dbReference type="PANTHER" id="PTHR46279:SF7">
    <property type="entry name" value="RING-TYPE E3 UBIQUITIN TRANSFERASE"/>
    <property type="match status" value="1"/>
</dbReference>
<dbReference type="SMART" id="SM00184">
    <property type="entry name" value="RING"/>
    <property type="match status" value="1"/>
</dbReference>
<comment type="pathway">
    <text evidence="3">Protein modification; protein ubiquitination.</text>
</comment>
<dbReference type="InterPro" id="IPR046948">
    <property type="entry name" value="ATL20-22-like"/>
</dbReference>
<evidence type="ECO:0000313" key="19">
    <source>
        <dbReference type="EMBL" id="CAA0405707.1"/>
    </source>
</evidence>
<dbReference type="GO" id="GO:0061630">
    <property type="term" value="F:ubiquitin protein ligase activity"/>
    <property type="evidence" value="ECO:0007669"/>
    <property type="project" value="UniProtKB-EC"/>
</dbReference>
<dbReference type="PROSITE" id="PS50089">
    <property type="entry name" value="ZF_RING_2"/>
    <property type="match status" value="1"/>
</dbReference>